<dbReference type="AlphaFoldDB" id="A0A226WSN3"/>
<comment type="caution">
    <text evidence="1">The sequence shown here is derived from an EMBL/GenBank/DDBJ whole genome shotgun (WGS) entry which is preliminary data.</text>
</comment>
<name>A0A226WSN3_CABSO</name>
<organism evidence="1 2">
    <name type="scientific">Caballeronia sordidicola</name>
    <name type="common">Burkholderia sordidicola</name>
    <dbReference type="NCBI Taxonomy" id="196367"/>
    <lineage>
        <taxon>Bacteria</taxon>
        <taxon>Pseudomonadati</taxon>
        <taxon>Pseudomonadota</taxon>
        <taxon>Betaproteobacteria</taxon>
        <taxon>Burkholderiales</taxon>
        <taxon>Burkholderiaceae</taxon>
        <taxon>Caballeronia</taxon>
    </lineage>
</organism>
<dbReference type="EMBL" id="MTHB01000246">
    <property type="protein sequence ID" value="OXC73618.1"/>
    <property type="molecule type" value="Genomic_DNA"/>
</dbReference>
<gene>
    <name evidence="1" type="ORF">BSU04_36105</name>
</gene>
<dbReference type="Proteomes" id="UP000214720">
    <property type="component" value="Unassembled WGS sequence"/>
</dbReference>
<protein>
    <submittedName>
        <fullName evidence="1">Uncharacterized protein</fullName>
    </submittedName>
</protein>
<reference evidence="2" key="1">
    <citation type="submission" date="2017-01" db="EMBL/GenBank/DDBJ databases">
        <title>Genome Analysis of Deinococcus marmoris KOPRI26562.</title>
        <authorList>
            <person name="Kim J.H."/>
            <person name="Oh H.-M."/>
        </authorList>
    </citation>
    <scope>NUCLEOTIDE SEQUENCE [LARGE SCALE GENOMIC DNA]</scope>
    <source>
        <strain evidence="2">PAMC 26633</strain>
    </source>
</reference>
<accession>A0A226WSN3</accession>
<proteinExistence type="predicted"/>
<sequence length="50" mass="5421">MSKHEMTGDTRDWDGNSLRAVYAVKLPVEATVFSTPALNLRGSGVQEVSV</sequence>
<evidence type="ECO:0000313" key="2">
    <source>
        <dbReference type="Proteomes" id="UP000214720"/>
    </source>
</evidence>
<evidence type="ECO:0000313" key="1">
    <source>
        <dbReference type="EMBL" id="OXC73618.1"/>
    </source>
</evidence>